<name>A0A7C4EL47_9BACT</name>
<comment type="caution">
    <text evidence="1">The sequence shown here is derived from an EMBL/GenBank/DDBJ whole genome shotgun (WGS) entry which is preliminary data.</text>
</comment>
<dbReference type="Pfam" id="PF05489">
    <property type="entry name" value="Phage_tail_X"/>
    <property type="match status" value="1"/>
</dbReference>
<evidence type="ECO:0000313" key="1">
    <source>
        <dbReference type="EMBL" id="HGH00040.1"/>
    </source>
</evidence>
<protein>
    <recommendedName>
        <fullName evidence="2">Phage tail protein</fullName>
    </recommendedName>
</protein>
<dbReference type="AlphaFoldDB" id="A0A7C4EL47"/>
<proteinExistence type="predicted"/>
<organism evidence="1">
    <name type="scientific">Thermodesulfovibrio aggregans</name>
    <dbReference type="NCBI Taxonomy" id="86166"/>
    <lineage>
        <taxon>Bacteria</taxon>
        <taxon>Pseudomonadati</taxon>
        <taxon>Nitrospirota</taxon>
        <taxon>Thermodesulfovibrionia</taxon>
        <taxon>Thermodesulfovibrionales</taxon>
        <taxon>Thermodesulfovibrionaceae</taxon>
        <taxon>Thermodesulfovibrio</taxon>
    </lineage>
</organism>
<accession>A0A7C4EL47</accession>
<sequence>MKYRTIAGDRWDMISYRFYGDPDMYREIIKANPYLSEEIKRAPLLPEGIILDIPKIESKPAPPEGLPPWKR</sequence>
<gene>
    <name evidence="1" type="ORF">ENV75_06310</name>
</gene>
<dbReference type="EMBL" id="DTHO01000067">
    <property type="protein sequence ID" value="HGH00040.1"/>
    <property type="molecule type" value="Genomic_DNA"/>
</dbReference>
<evidence type="ECO:0008006" key="2">
    <source>
        <dbReference type="Google" id="ProtNLM"/>
    </source>
</evidence>
<reference evidence="1" key="1">
    <citation type="journal article" date="2020" name="mSystems">
        <title>Genome- and Community-Level Interaction Insights into Carbon Utilization and Element Cycling Functions of Hydrothermarchaeota in Hydrothermal Sediment.</title>
        <authorList>
            <person name="Zhou Z."/>
            <person name="Liu Y."/>
            <person name="Xu W."/>
            <person name="Pan J."/>
            <person name="Luo Z.H."/>
            <person name="Li M."/>
        </authorList>
    </citation>
    <scope>NUCLEOTIDE SEQUENCE [LARGE SCALE GENOMIC DNA]</scope>
    <source>
        <strain evidence="1">SpSt-788</strain>
    </source>
</reference>
<dbReference type="InterPro" id="IPR008861">
    <property type="entry name" value="GpX-like"/>
</dbReference>